<dbReference type="Gene3D" id="3.40.50.620">
    <property type="entry name" value="HUPs"/>
    <property type="match status" value="1"/>
</dbReference>
<evidence type="ECO:0000259" key="1">
    <source>
        <dbReference type="Pfam" id="PF01467"/>
    </source>
</evidence>
<dbReference type="GeneID" id="40317495"/>
<dbReference type="RefSeq" id="XP_029229080.1">
    <property type="nucleotide sequence ID" value="XM_029370801.1"/>
</dbReference>
<sequence length="290" mass="31781">MSDARAAPYRFCGSKLVPWSALDVRVTSRLVILVMCGSFNPIHRAHIAMFDAAREALMPPKEATDVSPTVVVAGGFISPANDDYGKGNLRPFAQRAAICRAALADHTSLALDEWEGLQPTYVRTFYVLEHLQKAAQRWYETDAAPNKAQLEWVRQHPLQVVFLCGSDLFATFFQPGCWALGLLRRLLESFGVVVTRRAGSAAGCAEMLRRHGSLLQGRVEDTEGGRGTTPMTLDLSKYRFTEVEIFTNNISSSAIREALAADPSAELSSLVPAGAESLIRAFYTKDAQLS</sequence>
<dbReference type="EMBL" id="MKKU01000188">
    <property type="protein sequence ID" value="RNF20055.1"/>
    <property type="molecule type" value="Genomic_DNA"/>
</dbReference>
<dbReference type="InterPro" id="IPR051182">
    <property type="entry name" value="Euk_NMN_adenylyltrnsfrase"/>
</dbReference>
<gene>
    <name evidence="2" type="ORF">Tco025E_03884</name>
</gene>
<name>A0A422PQM2_9TRYP</name>
<dbReference type="EC" id="2.7.7.18" evidence="2"/>
<comment type="caution">
    <text evidence="2">The sequence shown here is derived from an EMBL/GenBank/DDBJ whole genome shotgun (WGS) entry which is preliminary data.</text>
</comment>
<dbReference type="AlphaFoldDB" id="A0A422PQM2"/>
<dbReference type="PANTHER" id="PTHR12039:SF0">
    <property type="entry name" value="NICOTINAMIDE-NUCLEOTIDE ADENYLYLTRANSFERASE"/>
    <property type="match status" value="1"/>
</dbReference>
<evidence type="ECO:0000313" key="3">
    <source>
        <dbReference type="Proteomes" id="UP000284403"/>
    </source>
</evidence>
<dbReference type="InterPro" id="IPR014729">
    <property type="entry name" value="Rossmann-like_a/b/a_fold"/>
</dbReference>
<dbReference type="Proteomes" id="UP000284403">
    <property type="component" value="Unassembled WGS sequence"/>
</dbReference>
<dbReference type="Pfam" id="PF01467">
    <property type="entry name" value="CTP_transf_like"/>
    <property type="match status" value="1"/>
</dbReference>
<protein>
    <submittedName>
        <fullName evidence="2">Nicotinamide mononucleotide adenylyltransferase</fullName>
        <ecNumber evidence="2">2.7.7.1</ecNumber>
        <ecNumber evidence="2">2.7.7.18</ecNumber>
    </submittedName>
</protein>
<keyword evidence="3" id="KW-1185">Reference proteome</keyword>
<dbReference type="GO" id="GO:0000309">
    <property type="term" value="F:nicotinamide-nucleotide adenylyltransferase activity"/>
    <property type="evidence" value="ECO:0007669"/>
    <property type="project" value="UniProtKB-EC"/>
</dbReference>
<feature type="domain" description="Cytidyltransferase-like" evidence="1">
    <location>
        <begin position="35"/>
        <end position="257"/>
    </location>
</feature>
<organism evidence="2 3">
    <name type="scientific">Trypanosoma conorhini</name>
    <dbReference type="NCBI Taxonomy" id="83891"/>
    <lineage>
        <taxon>Eukaryota</taxon>
        <taxon>Discoba</taxon>
        <taxon>Euglenozoa</taxon>
        <taxon>Kinetoplastea</taxon>
        <taxon>Metakinetoplastina</taxon>
        <taxon>Trypanosomatida</taxon>
        <taxon>Trypanosomatidae</taxon>
        <taxon>Trypanosoma</taxon>
    </lineage>
</organism>
<dbReference type="InterPro" id="IPR004821">
    <property type="entry name" value="Cyt_trans-like"/>
</dbReference>
<keyword evidence="2" id="KW-0808">Transferase</keyword>
<dbReference type="SUPFAM" id="SSF52374">
    <property type="entry name" value="Nucleotidylyl transferase"/>
    <property type="match status" value="1"/>
</dbReference>
<evidence type="ECO:0000313" key="2">
    <source>
        <dbReference type="EMBL" id="RNF20055.1"/>
    </source>
</evidence>
<dbReference type="GO" id="GO:0004515">
    <property type="term" value="F:nicotinate-nucleotide adenylyltransferase activity"/>
    <property type="evidence" value="ECO:0007669"/>
    <property type="project" value="UniProtKB-EC"/>
</dbReference>
<keyword evidence="2" id="KW-0548">Nucleotidyltransferase</keyword>
<accession>A0A422PQM2</accession>
<proteinExistence type="predicted"/>
<dbReference type="GO" id="GO:0009435">
    <property type="term" value="P:NAD+ biosynthetic process"/>
    <property type="evidence" value="ECO:0007669"/>
    <property type="project" value="TreeGrafter"/>
</dbReference>
<dbReference type="PANTHER" id="PTHR12039">
    <property type="entry name" value="NICOTINAMIDE MONONUCLEOTIDE ADENYLYLTRANSFERASE"/>
    <property type="match status" value="1"/>
</dbReference>
<dbReference type="OrthoDB" id="422187at2759"/>
<dbReference type="EC" id="2.7.7.1" evidence="2"/>
<reference evidence="2 3" key="1">
    <citation type="journal article" date="2018" name="BMC Genomics">
        <title>Genomic comparison of Trypanosoma conorhini and Trypanosoma rangeli to Trypanosoma cruzi strains of high and low virulence.</title>
        <authorList>
            <person name="Bradwell K.R."/>
            <person name="Koparde V.N."/>
            <person name="Matveyev A.V."/>
            <person name="Serrano M.G."/>
            <person name="Alves J.M."/>
            <person name="Parikh H."/>
            <person name="Huang B."/>
            <person name="Lee V."/>
            <person name="Espinosa-Alvarez O."/>
            <person name="Ortiz P.A."/>
            <person name="Costa-Martins A.G."/>
            <person name="Teixeira M.M."/>
            <person name="Buck G.A."/>
        </authorList>
    </citation>
    <scope>NUCLEOTIDE SEQUENCE [LARGE SCALE GENOMIC DNA]</scope>
    <source>
        <strain evidence="2 3">025E</strain>
    </source>
</reference>